<dbReference type="Proteomes" id="UP000242951">
    <property type="component" value="Unassembled WGS sequence"/>
</dbReference>
<comment type="caution">
    <text evidence="3">The sequence shown here is derived from an EMBL/GenBank/DDBJ whole genome shotgun (WGS) entry which is preliminary data.</text>
</comment>
<accession>A0ABR5HNW6</accession>
<dbReference type="Pfam" id="PF18790">
    <property type="entry name" value="KfrB"/>
    <property type="match status" value="1"/>
</dbReference>
<reference evidence="3 4" key="1">
    <citation type="submission" date="2015-06" db="EMBL/GenBank/DDBJ databases">
        <title>Comparative genomics of Burkholderia leaf nodule symbionts.</title>
        <authorList>
            <person name="Carlier A."/>
            <person name="Eberl L."/>
            <person name="Pinto-Carbo M."/>
        </authorList>
    </citation>
    <scope>NUCLEOTIDE SEQUENCE [LARGE SCALE GENOMIC DNA]</scope>
    <source>
        <strain evidence="3 4">UZHbot3</strain>
    </source>
</reference>
<name>A0ABR5HNW6_9BURK</name>
<feature type="region of interest" description="Disordered" evidence="1">
    <location>
        <begin position="1"/>
        <end position="29"/>
    </location>
</feature>
<dbReference type="EMBL" id="LELG01000014">
    <property type="protein sequence ID" value="KMQ81061.1"/>
    <property type="molecule type" value="Genomic_DNA"/>
</dbReference>
<evidence type="ECO:0000313" key="3">
    <source>
        <dbReference type="EMBL" id="KMQ81061.1"/>
    </source>
</evidence>
<evidence type="ECO:0000256" key="1">
    <source>
        <dbReference type="SAM" id="MobiDB-lite"/>
    </source>
</evidence>
<sequence length="103" mass="11522">MTDQPDRLEGRGIEEQAPRGGREVKPAEAVHDKDYVGTMIRVTQWHMLQEVDEQIVLHDPQLKATSAFVEGQEQAISYRYKYGKIDPVDAPATDGTKSGPTLK</sequence>
<gene>
    <name evidence="3" type="ORF">BPMI_03184</name>
</gene>
<protein>
    <recommendedName>
        <fullName evidence="2">KfrB domain-containing protein</fullName>
    </recommendedName>
</protein>
<organism evidence="3 4">
    <name type="scientific">Candidatus Burkholderia pumila</name>
    <dbReference type="NCBI Taxonomy" id="1090375"/>
    <lineage>
        <taxon>Bacteria</taxon>
        <taxon>Pseudomonadati</taxon>
        <taxon>Pseudomonadota</taxon>
        <taxon>Betaproteobacteria</taxon>
        <taxon>Burkholderiales</taxon>
        <taxon>Burkholderiaceae</taxon>
        <taxon>Burkholderia</taxon>
    </lineage>
</organism>
<evidence type="ECO:0000259" key="2">
    <source>
        <dbReference type="Pfam" id="PF18790"/>
    </source>
</evidence>
<evidence type="ECO:0000313" key="4">
    <source>
        <dbReference type="Proteomes" id="UP000242951"/>
    </source>
</evidence>
<proteinExistence type="predicted"/>
<keyword evidence="4" id="KW-1185">Reference proteome</keyword>
<dbReference type="InterPro" id="IPR040782">
    <property type="entry name" value="KfrB"/>
</dbReference>
<feature type="domain" description="KfrB" evidence="2">
    <location>
        <begin position="34"/>
        <end position="84"/>
    </location>
</feature>